<feature type="non-terminal residue" evidence="1">
    <location>
        <position position="1"/>
    </location>
</feature>
<dbReference type="PANTHER" id="PTHR11008">
    <property type="entry name" value="PROTEIN TAKEOUT-LIKE PROTEIN"/>
    <property type="match status" value="1"/>
</dbReference>
<dbReference type="Pfam" id="PF06585">
    <property type="entry name" value="JHBP"/>
    <property type="match status" value="1"/>
</dbReference>
<dbReference type="Gene3D" id="3.15.10.30">
    <property type="entry name" value="Haemolymph juvenile hormone binding protein"/>
    <property type="match status" value="1"/>
</dbReference>
<gene>
    <name evidence="1" type="ORF">g.6375</name>
</gene>
<accession>A0A1B6C3C5</accession>
<proteinExistence type="predicted"/>
<dbReference type="InterPro" id="IPR038606">
    <property type="entry name" value="To_sf"/>
</dbReference>
<dbReference type="AlphaFoldDB" id="A0A1B6C3C5"/>
<reference evidence="1" key="1">
    <citation type="submission" date="2015-12" db="EMBL/GenBank/DDBJ databases">
        <title>De novo transcriptome assembly of four potential Pierce s Disease insect vectors from Arizona vineyards.</title>
        <authorList>
            <person name="Tassone E.E."/>
        </authorList>
    </citation>
    <scope>NUCLEOTIDE SEQUENCE</scope>
</reference>
<dbReference type="InterPro" id="IPR010562">
    <property type="entry name" value="Haemolymph_juvenile_hormone-bd"/>
</dbReference>
<name>A0A1B6C3C5_9HEMI</name>
<organism evidence="1">
    <name type="scientific">Clastoptera arizonana</name>
    <name type="common">Arizona spittle bug</name>
    <dbReference type="NCBI Taxonomy" id="38151"/>
    <lineage>
        <taxon>Eukaryota</taxon>
        <taxon>Metazoa</taxon>
        <taxon>Ecdysozoa</taxon>
        <taxon>Arthropoda</taxon>
        <taxon>Hexapoda</taxon>
        <taxon>Insecta</taxon>
        <taxon>Pterygota</taxon>
        <taxon>Neoptera</taxon>
        <taxon>Paraneoptera</taxon>
        <taxon>Hemiptera</taxon>
        <taxon>Auchenorrhyncha</taxon>
        <taxon>Cercopoidea</taxon>
        <taxon>Clastopteridae</taxon>
        <taxon>Clastoptera</taxon>
    </lineage>
</organism>
<evidence type="ECO:0000313" key="1">
    <source>
        <dbReference type="EMBL" id="JAS08008.1"/>
    </source>
</evidence>
<dbReference type="GO" id="GO:0005615">
    <property type="term" value="C:extracellular space"/>
    <property type="evidence" value="ECO:0007669"/>
    <property type="project" value="TreeGrafter"/>
</dbReference>
<evidence type="ECO:0008006" key="2">
    <source>
        <dbReference type="Google" id="ProtNLM"/>
    </source>
</evidence>
<protein>
    <recommendedName>
        <fullName evidence="2">Lipid-binding serum glycoprotein N-terminal domain-containing protein</fullName>
    </recommendedName>
</protein>
<sequence>NFTLNNDAIKLSGHVDGTIVGLTNFTVTSCSASLGALKGNVTLNFVKVKVNGNYATTGLLANLVPIKGEGNYELELQDVTANIQPQCHLKTGRIVFLYQFQVKYSIGKSLMKLTGILGDKNAILQQFLQDAQEAIISRTMSRVQTLLEQSVLSLASNTFFKDPMTDEDLITYFKQF</sequence>
<dbReference type="PANTHER" id="PTHR11008:SF29">
    <property type="entry name" value="IP17226P"/>
    <property type="match status" value="1"/>
</dbReference>
<dbReference type="EMBL" id="GEDC01029290">
    <property type="protein sequence ID" value="JAS08008.1"/>
    <property type="molecule type" value="Transcribed_RNA"/>
</dbReference>